<dbReference type="InterPro" id="IPR007387">
    <property type="entry name" value="TRAP_DctQ"/>
</dbReference>
<organism evidence="11 12">
    <name type="scientific">Anaerosolibacter carboniphilus</name>
    <dbReference type="NCBI Taxonomy" id="1417629"/>
    <lineage>
        <taxon>Bacteria</taxon>
        <taxon>Bacillati</taxon>
        <taxon>Bacillota</taxon>
        <taxon>Clostridia</taxon>
        <taxon>Peptostreptococcales</taxon>
        <taxon>Thermotaleaceae</taxon>
        <taxon>Anaerosolibacter</taxon>
    </lineage>
</organism>
<gene>
    <name evidence="11" type="ORF">HNQ80_004684</name>
</gene>
<reference evidence="11 12" key="1">
    <citation type="submission" date="2020-08" db="EMBL/GenBank/DDBJ databases">
        <title>Genomic Encyclopedia of Type Strains, Phase IV (KMG-IV): sequencing the most valuable type-strain genomes for metagenomic binning, comparative biology and taxonomic classification.</title>
        <authorList>
            <person name="Goeker M."/>
        </authorList>
    </citation>
    <scope>NUCLEOTIDE SEQUENCE [LARGE SCALE GENOMIC DNA]</scope>
    <source>
        <strain evidence="11 12">DSM 103526</strain>
    </source>
</reference>
<dbReference type="Proteomes" id="UP000579281">
    <property type="component" value="Unassembled WGS sequence"/>
</dbReference>
<dbReference type="GO" id="GO:0015740">
    <property type="term" value="P:C4-dicarboxylate transport"/>
    <property type="evidence" value="ECO:0007669"/>
    <property type="project" value="TreeGrafter"/>
</dbReference>
<protein>
    <submittedName>
        <fullName evidence="11">TRAP-type C4-dicarboxylate transport system permease small subunit</fullName>
    </submittedName>
</protein>
<keyword evidence="7 9" id="KW-0472">Membrane</keyword>
<evidence type="ECO:0000256" key="9">
    <source>
        <dbReference type="SAM" id="Phobius"/>
    </source>
</evidence>
<dbReference type="PANTHER" id="PTHR35011:SF2">
    <property type="entry name" value="2,3-DIKETO-L-GULONATE TRAP TRANSPORTER SMALL PERMEASE PROTEIN YIAM"/>
    <property type="match status" value="1"/>
</dbReference>
<dbReference type="GO" id="GO:0022857">
    <property type="term" value="F:transmembrane transporter activity"/>
    <property type="evidence" value="ECO:0007669"/>
    <property type="project" value="TreeGrafter"/>
</dbReference>
<proteinExistence type="inferred from homology"/>
<comment type="similarity">
    <text evidence="8">Belongs to the TRAP transporter small permease family.</text>
</comment>
<keyword evidence="6 9" id="KW-1133">Transmembrane helix</keyword>
<evidence type="ECO:0000259" key="10">
    <source>
        <dbReference type="Pfam" id="PF04290"/>
    </source>
</evidence>
<accession>A0A841L1M3</accession>
<feature type="transmembrane region" description="Helical" evidence="9">
    <location>
        <begin position="12"/>
        <end position="38"/>
    </location>
</feature>
<evidence type="ECO:0000256" key="6">
    <source>
        <dbReference type="ARBA" id="ARBA00022989"/>
    </source>
</evidence>
<evidence type="ECO:0000256" key="5">
    <source>
        <dbReference type="ARBA" id="ARBA00022692"/>
    </source>
</evidence>
<feature type="domain" description="Tripartite ATP-independent periplasmic transporters DctQ component" evidence="10">
    <location>
        <begin position="26"/>
        <end position="154"/>
    </location>
</feature>
<comment type="caution">
    <text evidence="11">The sequence shown here is derived from an EMBL/GenBank/DDBJ whole genome shotgun (WGS) entry which is preliminary data.</text>
</comment>
<evidence type="ECO:0000256" key="4">
    <source>
        <dbReference type="ARBA" id="ARBA00022519"/>
    </source>
</evidence>
<sequence>MKTENKALNYLLNLDLFVTGIALAFLIAVTFMGVITRYFFSSPFMWLEEVQLWCFVWITFFGGGAAFRTGSHVAIDVLVDMFPTNLKKIIEVFIYVVVLGVLIYFTIHGSNLVGQLLRTGRTTNILNIPYPVIYAAFPIGCVLMMINFTIMTAQSLFLKNAEVKGGE</sequence>
<dbReference type="PANTHER" id="PTHR35011">
    <property type="entry name" value="2,3-DIKETO-L-GULONATE TRAP TRANSPORTER SMALL PERMEASE PROTEIN YIAM"/>
    <property type="match status" value="1"/>
</dbReference>
<feature type="transmembrane region" description="Helical" evidence="9">
    <location>
        <begin position="50"/>
        <end position="68"/>
    </location>
</feature>
<evidence type="ECO:0000256" key="3">
    <source>
        <dbReference type="ARBA" id="ARBA00022475"/>
    </source>
</evidence>
<dbReference type="InterPro" id="IPR055348">
    <property type="entry name" value="DctQ"/>
</dbReference>
<keyword evidence="3" id="KW-1003">Cell membrane</keyword>
<dbReference type="AlphaFoldDB" id="A0A841L1M3"/>
<keyword evidence="5 9" id="KW-0812">Transmembrane</keyword>
<evidence type="ECO:0000256" key="1">
    <source>
        <dbReference type="ARBA" id="ARBA00004429"/>
    </source>
</evidence>
<keyword evidence="12" id="KW-1185">Reference proteome</keyword>
<keyword evidence="2" id="KW-0813">Transport</keyword>
<dbReference type="Pfam" id="PF04290">
    <property type="entry name" value="DctQ"/>
    <property type="match status" value="1"/>
</dbReference>
<dbReference type="EMBL" id="JACHEN010000040">
    <property type="protein sequence ID" value="MBB6218518.1"/>
    <property type="molecule type" value="Genomic_DNA"/>
</dbReference>
<evidence type="ECO:0000313" key="12">
    <source>
        <dbReference type="Proteomes" id="UP000579281"/>
    </source>
</evidence>
<evidence type="ECO:0000256" key="2">
    <source>
        <dbReference type="ARBA" id="ARBA00022448"/>
    </source>
</evidence>
<evidence type="ECO:0000256" key="7">
    <source>
        <dbReference type="ARBA" id="ARBA00023136"/>
    </source>
</evidence>
<feature type="transmembrane region" description="Helical" evidence="9">
    <location>
        <begin position="89"/>
        <end position="108"/>
    </location>
</feature>
<feature type="transmembrane region" description="Helical" evidence="9">
    <location>
        <begin position="128"/>
        <end position="150"/>
    </location>
</feature>
<dbReference type="GO" id="GO:0005886">
    <property type="term" value="C:plasma membrane"/>
    <property type="evidence" value="ECO:0007669"/>
    <property type="project" value="UniProtKB-SubCell"/>
</dbReference>
<name>A0A841L1M3_9FIRM</name>
<evidence type="ECO:0000313" key="11">
    <source>
        <dbReference type="EMBL" id="MBB6218518.1"/>
    </source>
</evidence>
<keyword evidence="4" id="KW-0997">Cell inner membrane</keyword>
<comment type="subcellular location">
    <subcellularLocation>
        <location evidence="1">Cell inner membrane</location>
        <topology evidence="1">Multi-pass membrane protein</topology>
    </subcellularLocation>
</comment>
<dbReference type="RefSeq" id="WP_184313061.1">
    <property type="nucleotide sequence ID" value="NZ_JACHEN010000040.1"/>
</dbReference>
<evidence type="ECO:0000256" key="8">
    <source>
        <dbReference type="ARBA" id="ARBA00038436"/>
    </source>
</evidence>